<gene>
    <name evidence="2" type="ORF">METZ01_LOCUS31688</name>
</gene>
<dbReference type="PANTHER" id="PTHR40940:SF2">
    <property type="entry name" value="BATD"/>
    <property type="match status" value="1"/>
</dbReference>
<keyword evidence="1" id="KW-0472">Membrane</keyword>
<keyword evidence="1" id="KW-0812">Transmembrane</keyword>
<protein>
    <recommendedName>
        <fullName evidence="3">BatD protein</fullName>
    </recommendedName>
</protein>
<proteinExistence type="predicted"/>
<keyword evidence="1" id="KW-1133">Transmembrane helix</keyword>
<reference evidence="2" key="1">
    <citation type="submission" date="2018-05" db="EMBL/GenBank/DDBJ databases">
        <authorList>
            <person name="Lanie J.A."/>
            <person name="Ng W.-L."/>
            <person name="Kazmierczak K.M."/>
            <person name="Andrzejewski T.M."/>
            <person name="Davidsen T.M."/>
            <person name="Wayne K.J."/>
            <person name="Tettelin H."/>
            <person name="Glass J.I."/>
            <person name="Rusch D."/>
            <person name="Podicherti R."/>
            <person name="Tsui H.-C.T."/>
            <person name="Winkler M.E."/>
        </authorList>
    </citation>
    <scope>NUCLEOTIDE SEQUENCE</scope>
</reference>
<dbReference type="AlphaFoldDB" id="A0A381QIW0"/>
<dbReference type="Pfam" id="PF13584">
    <property type="entry name" value="BatD"/>
    <property type="match status" value="2"/>
</dbReference>
<name>A0A381QIW0_9ZZZZ</name>
<evidence type="ECO:0000256" key="1">
    <source>
        <dbReference type="SAM" id="Phobius"/>
    </source>
</evidence>
<dbReference type="PANTHER" id="PTHR40940">
    <property type="entry name" value="PROTEIN BATD-RELATED"/>
    <property type="match status" value="1"/>
</dbReference>
<dbReference type="InterPro" id="IPR025738">
    <property type="entry name" value="BatD"/>
</dbReference>
<feature type="transmembrane region" description="Helical" evidence="1">
    <location>
        <begin position="444"/>
        <end position="468"/>
    </location>
</feature>
<organism evidence="2">
    <name type="scientific">marine metagenome</name>
    <dbReference type="NCBI Taxonomy" id="408172"/>
    <lineage>
        <taxon>unclassified sequences</taxon>
        <taxon>metagenomes</taxon>
        <taxon>ecological metagenomes</taxon>
    </lineage>
</organism>
<accession>A0A381QIW0</accession>
<evidence type="ECO:0008006" key="3">
    <source>
        <dbReference type="Google" id="ProtNLM"/>
    </source>
</evidence>
<dbReference type="EMBL" id="UINC01001369">
    <property type="protein sequence ID" value="SUZ78834.1"/>
    <property type="molecule type" value="Genomic_DNA"/>
</dbReference>
<sequence length="590" mass="66882">MRIKIAFILLFAYCVNVFSQDQGISFIAELSKKTLGINENLRVDFKMNQDGDNFIAPSFEGFRVVGGPNQSVSNMWVNGKRTFSKIYSYYLSPLKTGSLSIGQATIEIENKIYKTIPVKVKVSESVSIKKDPNDASYVVNENLRLVAEVSNNKPYLNQGFSVVYKLYFSPQINITNVGEIDSPEYNDFWSHNIEIPRLQIERGSYKGENYNYVIWKKIVLYPQKYGILNILPLTLDVSVDVPTNKRDFFGNRIYTQVPKTVTAGKREINVLNLPENAPENFNGAVGEFNIELSTTKKELNASESVQATLKVSGSGNLKLFSIPSLVTSSSIEKYDPEYKENVKTNIKGMYGDILDTYTLVPQFKGKYPISPVEFVFFDPKTKAYKSVFSNEIIIDVLEGPSSYSSDNSKQGLSNNTINNISLAKSQFKFIKTKANLISLEPYNFIYSTLFYLLIILPIIMILVVISFFKSKKSSDLDIKGYKSRRANKLAKKYLSEAKISLQKKDVFYVALEKALHNFLKSKLSIETSDYSKEKIKSLLLKKNIQNESIDLFIILIENCEYARYTPSSNVGINNDYENAVKVIAEIDKQI</sequence>
<evidence type="ECO:0000313" key="2">
    <source>
        <dbReference type="EMBL" id="SUZ78834.1"/>
    </source>
</evidence>